<dbReference type="Proteomes" id="UP000050417">
    <property type="component" value="Unassembled WGS sequence"/>
</dbReference>
<protein>
    <submittedName>
        <fullName evidence="2">Nitric oxide synthase</fullName>
    </submittedName>
</protein>
<reference evidence="2 3" key="1">
    <citation type="submission" date="2015-07" db="EMBL/GenBank/DDBJ databases">
        <title>Genome sequence of Ornatilinea apprima DSM 23815.</title>
        <authorList>
            <person name="Hemp J."/>
            <person name="Ward L.M."/>
            <person name="Pace L.A."/>
            <person name="Fischer W.W."/>
        </authorList>
    </citation>
    <scope>NUCLEOTIDE SEQUENCE [LARGE SCALE GENOMIC DNA]</scope>
    <source>
        <strain evidence="2 3">P3M-1</strain>
    </source>
</reference>
<dbReference type="InterPro" id="IPR008254">
    <property type="entry name" value="Flavodoxin/NO_synth"/>
</dbReference>
<evidence type="ECO:0000313" key="3">
    <source>
        <dbReference type="Proteomes" id="UP000050417"/>
    </source>
</evidence>
<dbReference type="RefSeq" id="WP_075062103.1">
    <property type="nucleotide sequence ID" value="NZ_LGCL01000016.1"/>
</dbReference>
<dbReference type="STRING" id="1134406.ADN00_06245"/>
<keyword evidence="3" id="KW-1185">Reference proteome</keyword>
<dbReference type="Pfam" id="PF12724">
    <property type="entry name" value="Flavodoxin_5"/>
    <property type="match status" value="1"/>
</dbReference>
<dbReference type="InterPro" id="IPR026816">
    <property type="entry name" value="Flavodoxin_dom"/>
</dbReference>
<dbReference type="Gene3D" id="3.40.50.360">
    <property type="match status" value="1"/>
</dbReference>
<organism evidence="2 3">
    <name type="scientific">Ornatilinea apprima</name>
    <dbReference type="NCBI Taxonomy" id="1134406"/>
    <lineage>
        <taxon>Bacteria</taxon>
        <taxon>Bacillati</taxon>
        <taxon>Chloroflexota</taxon>
        <taxon>Anaerolineae</taxon>
        <taxon>Anaerolineales</taxon>
        <taxon>Anaerolineaceae</taxon>
        <taxon>Ornatilinea</taxon>
    </lineage>
</organism>
<dbReference type="AlphaFoldDB" id="A0A0P6XQ12"/>
<feature type="domain" description="Flavodoxin-like" evidence="1">
    <location>
        <begin position="3"/>
        <end position="156"/>
    </location>
</feature>
<evidence type="ECO:0000313" key="2">
    <source>
        <dbReference type="EMBL" id="KPL78817.1"/>
    </source>
</evidence>
<comment type="caution">
    <text evidence="2">The sequence shown here is derived from an EMBL/GenBank/DDBJ whole genome shotgun (WGS) entry which is preliminary data.</text>
</comment>
<sequence>MKVLVIYDSVFGNTEKIARAIGEALSPLGDVRVIKVADAAAQEMQGLDYLFVGSPTRAFSPTPAAKQFLKTIPRHALDGVKVAAFDTRADLQEVNSRFLNIMVKFFGYAADPISKRLAQKGGRVIHPPEGFFVKGTEGPLADGELERAAAWAQQVVQS</sequence>
<dbReference type="PROSITE" id="PS50902">
    <property type="entry name" value="FLAVODOXIN_LIKE"/>
    <property type="match status" value="1"/>
</dbReference>
<dbReference type="EMBL" id="LGCL01000016">
    <property type="protein sequence ID" value="KPL78817.1"/>
    <property type="molecule type" value="Genomic_DNA"/>
</dbReference>
<dbReference type="InterPro" id="IPR029039">
    <property type="entry name" value="Flavoprotein-like_sf"/>
</dbReference>
<gene>
    <name evidence="2" type="ORF">ADN00_06245</name>
</gene>
<name>A0A0P6XQ12_9CHLR</name>
<proteinExistence type="predicted"/>
<accession>A0A0P6XQ12</accession>
<evidence type="ECO:0000259" key="1">
    <source>
        <dbReference type="PROSITE" id="PS50902"/>
    </source>
</evidence>
<dbReference type="OrthoDB" id="9790745at2"/>
<dbReference type="SUPFAM" id="SSF52218">
    <property type="entry name" value="Flavoproteins"/>
    <property type="match status" value="1"/>
</dbReference>
<dbReference type="GO" id="GO:0010181">
    <property type="term" value="F:FMN binding"/>
    <property type="evidence" value="ECO:0007669"/>
    <property type="project" value="InterPro"/>
</dbReference>